<name>A0ABC8S2G7_9AQUA</name>
<dbReference type="Proteomes" id="UP001642360">
    <property type="component" value="Unassembled WGS sequence"/>
</dbReference>
<evidence type="ECO:0000313" key="3">
    <source>
        <dbReference type="Proteomes" id="UP001642360"/>
    </source>
</evidence>
<evidence type="ECO:0000256" key="1">
    <source>
        <dbReference type="ARBA" id="ARBA00006405"/>
    </source>
</evidence>
<dbReference type="PANTHER" id="PTHR13266:SF1">
    <property type="entry name" value="PROTEASOME INHIBITOR PI31 SUBUNIT"/>
    <property type="match status" value="1"/>
</dbReference>
<dbReference type="InterPro" id="IPR045128">
    <property type="entry name" value="PI31-like"/>
</dbReference>
<accession>A0ABC8S2G7</accession>
<reference evidence="2 3" key="1">
    <citation type="submission" date="2024-02" db="EMBL/GenBank/DDBJ databases">
        <authorList>
            <person name="Vignale AGUSTIN F."/>
            <person name="Sosa J E."/>
            <person name="Modenutti C."/>
        </authorList>
    </citation>
    <scope>NUCLEOTIDE SEQUENCE [LARGE SCALE GENOMIC DNA]</scope>
</reference>
<proteinExistence type="inferred from homology"/>
<organism evidence="2 3">
    <name type="scientific">Ilex paraguariensis</name>
    <name type="common">yerba mate</name>
    <dbReference type="NCBI Taxonomy" id="185542"/>
    <lineage>
        <taxon>Eukaryota</taxon>
        <taxon>Viridiplantae</taxon>
        <taxon>Streptophyta</taxon>
        <taxon>Embryophyta</taxon>
        <taxon>Tracheophyta</taxon>
        <taxon>Spermatophyta</taxon>
        <taxon>Magnoliopsida</taxon>
        <taxon>eudicotyledons</taxon>
        <taxon>Gunneridae</taxon>
        <taxon>Pentapetalae</taxon>
        <taxon>asterids</taxon>
        <taxon>campanulids</taxon>
        <taxon>Aquifoliales</taxon>
        <taxon>Aquifoliaceae</taxon>
        <taxon>Ilex</taxon>
    </lineage>
</organism>
<dbReference type="AlphaFoldDB" id="A0ABC8S2G7"/>
<comment type="caution">
    <text evidence="2">The sequence shown here is derived from an EMBL/GenBank/DDBJ whole genome shotgun (WGS) entry which is preliminary data.</text>
</comment>
<gene>
    <name evidence="2" type="ORF">ILEXP_LOCUS19592</name>
</gene>
<evidence type="ECO:0000313" key="2">
    <source>
        <dbReference type="EMBL" id="CAK9151426.1"/>
    </source>
</evidence>
<keyword evidence="3" id="KW-1185">Reference proteome</keyword>
<dbReference type="EMBL" id="CAUOFW020002136">
    <property type="protein sequence ID" value="CAK9151426.1"/>
    <property type="molecule type" value="Genomic_DNA"/>
</dbReference>
<comment type="similarity">
    <text evidence="1">Belongs to the proteasome inhibitor PI31 family.</text>
</comment>
<protein>
    <submittedName>
        <fullName evidence="2">Uncharacterized protein</fullName>
    </submittedName>
</protein>
<dbReference type="PANTHER" id="PTHR13266">
    <property type="entry name" value="PROTEASOME INHIBITOR"/>
    <property type="match status" value="1"/>
</dbReference>
<sequence length="129" mass="13503">MILVFLVGGARFDPYAPPGVPAFEPNPFVSLETIEPREIELQGPQPFHPSGLETIEPREIELQGPQPFHPSGVVVPPVYPTVGCSDLLPGPGAGIYPIRGGFGGMLVGPNDPRFFGGVGGEPGFPGCSI</sequence>